<evidence type="ECO:0000313" key="2">
    <source>
        <dbReference type="EMBL" id="GAA1421608.1"/>
    </source>
</evidence>
<organism evidence="2 3">
    <name type="scientific">Agrococcus citreus</name>
    <dbReference type="NCBI Taxonomy" id="84643"/>
    <lineage>
        <taxon>Bacteria</taxon>
        <taxon>Bacillati</taxon>
        <taxon>Actinomycetota</taxon>
        <taxon>Actinomycetes</taxon>
        <taxon>Micrococcales</taxon>
        <taxon>Microbacteriaceae</taxon>
        <taxon>Agrococcus</taxon>
    </lineage>
</organism>
<sequence length="151" mass="16053">MDPASGRPDRSLLVAIIAVAALVAVALIVVLTRSGAAPIDEASPAGVVQRYTEAVIAGDEQAARAYLVEDVRNDCDRIEAGMLEDVRVTLTSTTEREDSADIDVSIVTTSGGLLGPSEYREDASFDLVREGSDWVIETTPWQFTICAQASP</sequence>
<proteinExistence type="predicted"/>
<dbReference type="EMBL" id="BAAAKK010000003">
    <property type="protein sequence ID" value="GAA1421608.1"/>
    <property type="molecule type" value="Genomic_DNA"/>
</dbReference>
<accession>A0ABP4JKU4</accession>
<dbReference type="Proteomes" id="UP001501266">
    <property type="component" value="Unassembled WGS sequence"/>
</dbReference>
<dbReference type="InterPro" id="IPR059026">
    <property type="entry name" value="LpqB_N"/>
</dbReference>
<dbReference type="Pfam" id="PF25976">
    <property type="entry name" value="LpqB_N"/>
    <property type="match status" value="1"/>
</dbReference>
<keyword evidence="3" id="KW-1185">Reference proteome</keyword>
<dbReference type="RefSeq" id="WP_343918585.1">
    <property type="nucleotide sequence ID" value="NZ_BAAAKK010000003.1"/>
</dbReference>
<evidence type="ECO:0000313" key="3">
    <source>
        <dbReference type="Proteomes" id="UP001501266"/>
    </source>
</evidence>
<name>A0ABP4JKU4_9MICO</name>
<evidence type="ECO:0000259" key="1">
    <source>
        <dbReference type="Pfam" id="PF25976"/>
    </source>
</evidence>
<comment type="caution">
    <text evidence="2">The sequence shown here is derived from an EMBL/GenBank/DDBJ whole genome shotgun (WGS) entry which is preliminary data.</text>
</comment>
<protein>
    <recommendedName>
        <fullName evidence="1">Lipoprotein LpqB N-terminal domain-containing protein</fullName>
    </recommendedName>
</protein>
<reference evidence="3" key="1">
    <citation type="journal article" date="2019" name="Int. J. Syst. Evol. Microbiol.">
        <title>The Global Catalogue of Microorganisms (GCM) 10K type strain sequencing project: providing services to taxonomists for standard genome sequencing and annotation.</title>
        <authorList>
            <consortium name="The Broad Institute Genomics Platform"/>
            <consortium name="The Broad Institute Genome Sequencing Center for Infectious Disease"/>
            <person name="Wu L."/>
            <person name="Ma J."/>
        </authorList>
    </citation>
    <scope>NUCLEOTIDE SEQUENCE [LARGE SCALE GENOMIC DNA]</scope>
    <source>
        <strain evidence="3">JCM 12398</strain>
    </source>
</reference>
<feature type="domain" description="Lipoprotein LpqB N-terminal" evidence="1">
    <location>
        <begin position="38"/>
        <end position="147"/>
    </location>
</feature>
<gene>
    <name evidence="2" type="ORF">GCM10009640_12870</name>
</gene>